<protein>
    <recommendedName>
        <fullName evidence="4">Histidine-containing phosphotransfer protein</fullName>
    </recommendedName>
</protein>
<dbReference type="GO" id="GO:0005634">
    <property type="term" value="C:nucleus"/>
    <property type="evidence" value="ECO:0007669"/>
    <property type="project" value="UniProtKB-SubCell"/>
</dbReference>
<dbReference type="PROSITE" id="PS50894">
    <property type="entry name" value="HPT"/>
    <property type="match status" value="1"/>
</dbReference>
<proteinExistence type="predicted"/>
<dbReference type="GO" id="GO:0009927">
    <property type="term" value="F:histidine phosphotransfer kinase activity"/>
    <property type="evidence" value="ECO:0007669"/>
    <property type="project" value="UniProtKB-UniRule"/>
</dbReference>
<evidence type="ECO:0000256" key="3">
    <source>
        <dbReference type="PROSITE-ProRule" id="PRU00110"/>
    </source>
</evidence>
<comment type="subcellular location">
    <subcellularLocation>
        <location evidence="4">Cytoplasm</location>
        <location evidence="4">Cytosol</location>
    </subcellularLocation>
    <subcellularLocation>
        <location evidence="4">Nucleus</location>
    </subcellularLocation>
</comment>
<dbReference type="InterPro" id="IPR045871">
    <property type="entry name" value="AHP1-5/YPD1"/>
</dbReference>
<dbReference type="GO" id="GO:0005829">
    <property type="term" value="C:cytosol"/>
    <property type="evidence" value="ECO:0007669"/>
    <property type="project" value="UniProtKB-SubCell"/>
</dbReference>
<feature type="modified residue" description="Phosphohistidine" evidence="3">
    <location>
        <position position="76"/>
    </location>
</feature>
<dbReference type="InterPro" id="IPR036641">
    <property type="entry name" value="HPT_dom_sf"/>
</dbReference>
<dbReference type="EMBL" id="JABWDY010014780">
    <property type="protein sequence ID" value="KAF5197361.1"/>
    <property type="molecule type" value="Genomic_DNA"/>
</dbReference>
<dbReference type="AlphaFoldDB" id="A0A7J6WJ26"/>
<evidence type="ECO:0000259" key="5">
    <source>
        <dbReference type="PROSITE" id="PS50894"/>
    </source>
</evidence>
<keyword evidence="3" id="KW-0597">Phosphoprotein</keyword>
<accession>A0A7J6WJ26</accession>
<dbReference type="PANTHER" id="PTHR28242">
    <property type="entry name" value="PHOSPHORELAY INTERMEDIATE PROTEIN YPD1"/>
    <property type="match status" value="1"/>
</dbReference>
<dbReference type="GO" id="GO:0000160">
    <property type="term" value="P:phosphorelay signal transduction system"/>
    <property type="evidence" value="ECO:0007669"/>
    <property type="project" value="UniProtKB-UniRule"/>
</dbReference>
<comment type="domain">
    <text evidence="4">Histidine-containing phosphotransfer domain (HPt) contains an active histidine that mediates the phosphotransfer.</text>
</comment>
<comment type="caution">
    <text evidence="6">The sequence shown here is derived from an EMBL/GenBank/DDBJ whole genome shotgun (WGS) entry which is preliminary data.</text>
</comment>
<name>A0A7J6WJ26_THATH</name>
<dbReference type="GO" id="GO:0043424">
    <property type="term" value="F:protein histidine kinase binding"/>
    <property type="evidence" value="ECO:0007669"/>
    <property type="project" value="UniProtKB-UniRule"/>
</dbReference>
<sequence>MSTLAIQQELNRIIADMRKEKITDSQFDDLQSLQDPAFLIEIITIFCGTAPMLFNEIDKQLKQPVVNYEMIRDHVHQLKGCSSSIGAGQVTRYCMDFNKAFEQGSLQGVIDALNKAYNEFFRVREKFDQVVQLGQKLLITMPNRSDERSN</sequence>
<dbReference type="SUPFAM" id="SSF47226">
    <property type="entry name" value="Histidine-containing phosphotransfer domain, HPT domain"/>
    <property type="match status" value="1"/>
</dbReference>
<dbReference type="Proteomes" id="UP000554482">
    <property type="component" value="Unassembled WGS sequence"/>
</dbReference>
<dbReference type="OrthoDB" id="1673781at2759"/>
<reference evidence="6 7" key="1">
    <citation type="submission" date="2020-06" db="EMBL/GenBank/DDBJ databases">
        <title>Transcriptomic and genomic resources for Thalictrum thalictroides and T. hernandezii: Facilitating candidate gene discovery in an emerging model plant lineage.</title>
        <authorList>
            <person name="Arias T."/>
            <person name="Riano-Pachon D.M."/>
            <person name="Di Stilio V.S."/>
        </authorList>
    </citation>
    <scope>NUCLEOTIDE SEQUENCE [LARGE SCALE GENOMIC DNA]</scope>
    <source>
        <strain evidence="7">cv. WT478/WT964</strain>
        <tissue evidence="6">Leaves</tissue>
    </source>
</reference>
<organism evidence="6 7">
    <name type="scientific">Thalictrum thalictroides</name>
    <name type="common">Rue-anemone</name>
    <name type="synonym">Anemone thalictroides</name>
    <dbReference type="NCBI Taxonomy" id="46969"/>
    <lineage>
        <taxon>Eukaryota</taxon>
        <taxon>Viridiplantae</taxon>
        <taxon>Streptophyta</taxon>
        <taxon>Embryophyta</taxon>
        <taxon>Tracheophyta</taxon>
        <taxon>Spermatophyta</taxon>
        <taxon>Magnoliopsida</taxon>
        <taxon>Ranunculales</taxon>
        <taxon>Ranunculaceae</taxon>
        <taxon>Thalictroideae</taxon>
        <taxon>Thalictrum</taxon>
    </lineage>
</organism>
<dbReference type="InterPro" id="IPR008207">
    <property type="entry name" value="Sig_transdc_His_kin_Hpt_dom"/>
</dbReference>
<dbReference type="GO" id="GO:0009736">
    <property type="term" value="P:cytokinin-activated signaling pathway"/>
    <property type="evidence" value="ECO:0007669"/>
    <property type="project" value="UniProtKB-KW"/>
</dbReference>
<keyword evidence="2 4" id="KW-0902">Two-component regulatory system</keyword>
<evidence type="ECO:0000313" key="7">
    <source>
        <dbReference type="Proteomes" id="UP000554482"/>
    </source>
</evidence>
<evidence type="ECO:0000256" key="2">
    <source>
        <dbReference type="ARBA" id="ARBA00023012"/>
    </source>
</evidence>
<evidence type="ECO:0000256" key="1">
    <source>
        <dbReference type="ARBA" id="ARBA00022864"/>
    </source>
</evidence>
<keyword evidence="7" id="KW-1185">Reference proteome</keyword>
<dbReference type="Gene3D" id="1.20.120.160">
    <property type="entry name" value="HPT domain"/>
    <property type="match status" value="1"/>
</dbReference>
<evidence type="ECO:0000256" key="4">
    <source>
        <dbReference type="RuleBase" id="RU369004"/>
    </source>
</evidence>
<evidence type="ECO:0000313" key="6">
    <source>
        <dbReference type="EMBL" id="KAF5197361.1"/>
    </source>
</evidence>
<dbReference type="PANTHER" id="PTHR28242:SF30">
    <property type="entry name" value="HISTIDINE-CONTAINING PHOSPHOTRANSFER PROTEIN 2"/>
    <property type="match status" value="1"/>
</dbReference>
<dbReference type="Pfam" id="PF01627">
    <property type="entry name" value="Hpt"/>
    <property type="match status" value="1"/>
</dbReference>
<feature type="domain" description="HPt" evidence="5">
    <location>
        <begin position="35"/>
        <end position="127"/>
    </location>
</feature>
<keyword evidence="1 4" id="KW-0932">Cytokinin signaling pathway</keyword>
<comment type="function">
    <text evidence="4">Functions as a two-component phosphorelay mediators between cytokinin sensor histidine kinases and response regulators (B-type ARRs). Plays an important role in propagating cytokinin signal transduction.</text>
</comment>
<gene>
    <name evidence="6" type="ORF">FRX31_013052</name>
</gene>